<dbReference type="EMBL" id="BARV01044537">
    <property type="protein sequence ID" value="GAI71944.1"/>
    <property type="molecule type" value="Genomic_DNA"/>
</dbReference>
<dbReference type="PANTHER" id="PTHR30244:SF34">
    <property type="entry name" value="DTDP-4-AMINO-4,6-DIDEOXYGALACTOSE TRANSAMINASE"/>
    <property type="match status" value="1"/>
</dbReference>
<gene>
    <name evidence="1" type="ORF">S06H3_65845</name>
</gene>
<dbReference type="AlphaFoldDB" id="X1SVV3"/>
<dbReference type="SUPFAM" id="SSF53383">
    <property type="entry name" value="PLP-dependent transferases"/>
    <property type="match status" value="1"/>
</dbReference>
<dbReference type="InterPro" id="IPR015421">
    <property type="entry name" value="PyrdxlP-dep_Trfase_major"/>
</dbReference>
<comment type="caution">
    <text evidence="1">The sequence shown here is derived from an EMBL/GenBank/DDBJ whole genome shotgun (WGS) entry which is preliminary data.</text>
</comment>
<organism evidence="1">
    <name type="scientific">marine sediment metagenome</name>
    <dbReference type="NCBI Taxonomy" id="412755"/>
    <lineage>
        <taxon>unclassified sequences</taxon>
        <taxon>metagenomes</taxon>
        <taxon>ecological metagenomes</taxon>
    </lineage>
</organism>
<proteinExistence type="predicted"/>
<evidence type="ECO:0000313" key="1">
    <source>
        <dbReference type="EMBL" id="GAI71944.1"/>
    </source>
</evidence>
<dbReference type="GO" id="GO:0008483">
    <property type="term" value="F:transaminase activity"/>
    <property type="evidence" value="ECO:0007669"/>
    <property type="project" value="TreeGrafter"/>
</dbReference>
<dbReference type="Gene3D" id="3.40.640.10">
    <property type="entry name" value="Type I PLP-dependent aspartate aminotransferase-like (Major domain)"/>
    <property type="match status" value="1"/>
</dbReference>
<feature type="non-terminal residue" evidence="1">
    <location>
        <position position="1"/>
    </location>
</feature>
<feature type="non-terminal residue" evidence="1">
    <location>
        <position position="81"/>
    </location>
</feature>
<reference evidence="1" key="1">
    <citation type="journal article" date="2014" name="Front. Microbiol.">
        <title>High frequency of phylogenetically diverse reductive dehalogenase-homologous genes in deep subseafloor sedimentary metagenomes.</title>
        <authorList>
            <person name="Kawai M."/>
            <person name="Futagami T."/>
            <person name="Toyoda A."/>
            <person name="Takaki Y."/>
            <person name="Nishi S."/>
            <person name="Hori S."/>
            <person name="Arai W."/>
            <person name="Tsubouchi T."/>
            <person name="Morono Y."/>
            <person name="Uchiyama I."/>
            <person name="Ito T."/>
            <person name="Fujiyama A."/>
            <person name="Inagaki F."/>
            <person name="Takami H."/>
        </authorList>
    </citation>
    <scope>NUCLEOTIDE SEQUENCE</scope>
    <source>
        <strain evidence="1">Expedition CK06-06</strain>
    </source>
</reference>
<dbReference type="GO" id="GO:0030170">
    <property type="term" value="F:pyridoxal phosphate binding"/>
    <property type="evidence" value="ECO:0007669"/>
    <property type="project" value="TreeGrafter"/>
</dbReference>
<dbReference type="InterPro" id="IPR015424">
    <property type="entry name" value="PyrdxlP-dep_Trfase"/>
</dbReference>
<dbReference type="Pfam" id="PF01041">
    <property type="entry name" value="DegT_DnrJ_EryC1"/>
    <property type="match status" value="1"/>
</dbReference>
<name>X1SVV3_9ZZZZ</name>
<dbReference type="PANTHER" id="PTHR30244">
    <property type="entry name" value="TRANSAMINASE"/>
    <property type="match status" value="1"/>
</dbReference>
<dbReference type="GO" id="GO:0000271">
    <property type="term" value="P:polysaccharide biosynthetic process"/>
    <property type="evidence" value="ECO:0007669"/>
    <property type="project" value="TreeGrafter"/>
</dbReference>
<protein>
    <submittedName>
        <fullName evidence="1">Uncharacterized protein</fullName>
    </submittedName>
</protein>
<accession>X1SVV3</accession>
<dbReference type="InterPro" id="IPR000653">
    <property type="entry name" value="DegT/StrS_aminotransferase"/>
</dbReference>
<sequence length="81" mass="8889">SITSILFARAIPVLAEVDETLTLDPEDVKKKITARTKAIMLVHMLGNPGHLDKISKIAEENNLILIEDCAQAKCSHFSKCS</sequence>